<dbReference type="AlphaFoldDB" id="A0A5N6KRC8"/>
<protein>
    <submittedName>
        <fullName evidence="2">Uncharacterized protein</fullName>
    </submittedName>
</protein>
<proteinExistence type="predicted"/>
<accession>A0A5N6KRC8</accession>
<sequence length="137" mass="13708">MAAPIIANSNGASAPDHSRKGSVTMAASAHGQMANGNHTPSASRPNINFGSMDQAAPALNSTPSQQQTSSLPPPASDPRVRSPAASPSPIPQPATSGGRPPSIHAGNGLSFGSMGTSEGEVSVLGTNPTLQNCWTNN</sequence>
<evidence type="ECO:0000313" key="3">
    <source>
        <dbReference type="Proteomes" id="UP000327013"/>
    </source>
</evidence>
<dbReference type="EMBL" id="VIBQ01000010">
    <property type="protein sequence ID" value="KAB8339013.1"/>
    <property type="molecule type" value="Genomic_DNA"/>
</dbReference>
<feature type="compositionally biased region" description="Polar residues" evidence="1">
    <location>
        <begin position="34"/>
        <end position="51"/>
    </location>
</feature>
<keyword evidence="3" id="KW-1185">Reference proteome</keyword>
<gene>
    <name evidence="2" type="ORF">FH972_021952</name>
</gene>
<evidence type="ECO:0000313" key="2">
    <source>
        <dbReference type="EMBL" id="KAB8339013.1"/>
    </source>
</evidence>
<name>A0A5N6KRC8_9ROSI</name>
<reference evidence="2 3" key="1">
    <citation type="submission" date="2019-06" db="EMBL/GenBank/DDBJ databases">
        <title>A chromosomal-level reference genome of Carpinus fangiana (Coryloideae, Betulaceae).</title>
        <authorList>
            <person name="Yang X."/>
            <person name="Wang Z."/>
            <person name="Zhang L."/>
            <person name="Hao G."/>
            <person name="Liu J."/>
            <person name="Yang Y."/>
        </authorList>
    </citation>
    <scope>NUCLEOTIDE SEQUENCE [LARGE SCALE GENOMIC DNA]</scope>
    <source>
        <strain evidence="2">Cfa_2016G</strain>
        <tissue evidence="2">Leaf</tissue>
    </source>
</reference>
<feature type="compositionally biased region" description="Polar residues" evidence="1">
    <location>
        <begin position="124"/>
        <end position="137"/>
    </location>
</feature>
<evidence type="ECO:0000256" key="1">
    <source>
        <dbReference type="SAM" id="MobiDB-lite"/>
    </source>
</evidence>
<dbReference type="Proteomes" id="UP000327013">
    <property type="component" value="Unassembled WGS sequence"/>
</dbReference>
<feature type="compositionally biased region" description="Low complexity" evidence="1">
    <location>
        <begin position="61"/>
        <end position="70"/>
    </location>
</feature>
<feature type="region of interest" description="Disordered" evidence="1">
    <location>
        <begin position="1"/>
        <end position="137"/>
    </location>
</feature>
<comment type="caution">
    <text evidence="2">The sequence shown here is derived from an EMBL/GenBank/DDBJ whole genome shotgun (WGS) entry which is preliminary data.</text>
</comment>
<organism evidence="2 3">
    <name type="scientific">Carpinus fangiana</name>
    <dbReference type="NCBI Taxonomy" id="176857"/>
    <lineage>
        <taxon>Eukaryota</taxon>
        <taxon>Viridiplantae</taxon>
        <taxon>Streptophyta</taxon>
        <taxon>Embryophyta</taxon>
        <taxon>Tracheophyta</taxon>
        <taxon>Spermatophyta</taxon>
        <taxon>Magnoliopsida</taxon>
        <taxon>eudicotyledons</taxon>
        <taxon>Gunneridae</taxon>
        <taxon>Pentapetalae</taxon>
        <taxon>rosids</taxon>
        <taxon>fabids</taxon>
        <taxon>Fagales</taxon>
        <taxon>Betulaceae</taxon>
        <taxon>Carpinus</taxon>
    </lineage>
</organism>